<comment type="caution">
    <text evidence="1">The sequence shown here is derived from an EMBL/GenBank/DDBJ whole genome shotgun (WGS) entry which is preliminary data.</text>
</comment>
<evidence type="ECO:0000313" key="2">
    <source>
        <dbReference type="Proteomes" id="UP000536720"/>
    </source>
</evidence>
<organism evidence="1 2">
    <name type="scientific">Pseudomonas corrugata</name>
    <dbReference type="NCBI Taxonomy" id="47879"/>
    <lineage>
        <taxon>Bacteria</taxon>
        <taxon>Pseudomonadati</taxon>
        <taxon>Pseudomonadota</taxon>
        <taxon>Gammaproteobacteria</taxon>
        <taxon>Pseudomonadales</taxon>
        <taxon>Pseudomonadaceae</taxon>
        <taxon>Pseudomonas</taxon>
    </lineage>
</organism>
<gene>
    <name evidence="1" type="ORF">HNO91_16700</name>
</gene>
<reference evidence="1 2" key="1">
    <citation type="journal article" date="2020" name="Front. Plant Sci.">
        <title>Isolation of Rhizosphere Bacteria That Improve Quality and Water Stress Tolerance in Greenhouse Ornamentals.</title>
        <authorList>
            <person name="Nordstedt N.P."/>
            <person name="Jones M.L."/>
        </authorList>
    </citation>
    <scope>NUCLEOTIDE SEQUENCE [LARGE SCALE GENOMIC DNA]</scope>
    <source>
        <strain evidence="1 2">C7D2</strain>
    </source>
</reference>
<dbReference type="EMBL" id="JABFMR010000014">
    <property type="protein sequence ID" value="NUT88079.1"/>
    <property type="molecule type" value="Genomic_DNA"/>
</dbReference>
<name>A0A7Y6DIE3_9PSED</name>
<proteinExistence type="predicted"/>
<sequence length="45" mass="5313">MGASLLAIAVDQSHRLWLTHRYREQARSYIKAFEACDFCAPMWRI</sequence>
<accession>A0A7Y6DIE3</accession>
<dbReference type="Proteomes" id="UP000536720">
    <property type="component" value="Unassembled WGS sequence"/>
</dbReference>
<protein>
    <submittedName>
        <fullName evidence="1">Uncharacterized protein</fullName>
    </submittedName>
</protein>
<dbReference type="RefSeq" id="WP_175363093.1">
    <property type="nucleotide sequence ID" value="NZ_JABFMR010000014.1"/>
</dbReference>
<evidence type="ECO:0000313" key="1">
    <source>
        <dbReference type="EMBL" id="NUT88079.1"/>
    </source>
</evidence>
<dbReference type="AlphaFoldDB" id="A0A7Y6DIE3"/>